<feature type="transmembrane region" description="Helical" evidence="1">
    <location>
        <begin position="31"/>
        <end position="54"/>
    </location>
</feature>
<keyword evidence="1" id="KW-0812">Transmembrane</keyword>
<reference evidence="2 3" key="1">
    <citation type="submission" date="2024-07" db="EMBL/GenBank/DDBJ databases">
        <title>Section-level genome sequencing and comparative genomics of Aspergillus sections Usti and Cavernicolus.</title>
        <authorList>
            <consortium name="Lawrence Berkeley National Laboratory"/>
            <person name="Nybo J.L."/>
            <person name="Vesth T.C."/>
            <person name="Theobald S."/>
            <person name="Frisvad J.C."/>
            <person name="Larsen T.O."/>
            <person name="Kjaerboelling I."/>
            <person name="Rothschild-Mancinelli K."/>
            <person name="Lyhne E.K."/>
            <person name="Kogle M.E."/>
            <person name="Barry K."/>
            <person name="Clum A."/>
            <person name="Na H."/>
            <person name="Ledsgaard L."/>
            <person name="Lin J."/>
            <person name="Lipzen A."/>
            <person name="Kuo A."/>
            <person name="Riley R."/>
            <person name="Mondo S."/>
            <person name="Labutti K."/>
            <person name="Haridas S."/>
            <person name="Pangalinan J."/>
            <person name="Salamov A.A."/>
            <person name="Simmons B.A."/>
            <person name="Magnuson J.K."/>
            <person name="Chen J."/>
            <person name="Drula E."/>
            <person name="Henrissat B."/>
            <person name="Wiebenga A."/>
            <person name="Lubbers R.J."/>
            <person name="Gomes A.C."/>
            <person name="Makela M.R."/>
            <person name="Stajich J."/>
            <person name="Grigoriev I.V."/>
            <person name="Mortensen U.H."/>
            <person name="De Vries R.P."/>
            <person name="Baker S.E."/>
            <person name="Andersen M.R."/>
        </authorList>
    </citation>
    <scope>NUCLEOTIDE SEQUENCE [LARGE SCALE GENOMIC DNA]</scope>
    <source>
        <strain evidence="2 3">CBS 209.92</strain>
    </source>
</reference>
<evidence type="ECO:0000256" key="1">
    <source>
        <dbReference type="SAM" id="Phobius"/>
    </source>
</evidence>
<gene>
    <name evidence="2" type="ORF">BJX66DRAFT_297223</name>
</gene>
<accession>A0ABR4GFI0</accession>
<evidence type="ECO:0000313" key="2">
    <source>
        <dbReference type="EMBL" id="KAL2797778.1"/>
    </source>
</evidence>
<name>A0ABR4GFI0_9EURO</name>
<keyword evidence="1" id="KW-0472">Membrane</keyword>
<proteinExistence type="predicted"/>
<protein>
    <submittedName>
        <fullName evidence="2">Uncharacterized protein</fullName>
    </submittedName>
</protein>
<organism evidence="2 3">
    <name type="scientific">Aspergillus keveii</name>
    <dbReference type="NCBI Taxonomy" id="714993"/>
    <lineage>
        <taxon>Eukaryota</taxon>
        <taxon>Fungi</taxon>
        <taxon>Dikarya</taxon>
        <taxon>Ascomycota</taxon>
        <taxon>Pezizomycotina</taxon>
        <taxon>Eurotiomycetes</taxon>
        <taxon>Eurotiomycetidae</taxon>
        <taxon>Eurotiales</taxon>
        <taxon>Aspergillaceae</taxon>
        <taxon>Aspergillus</taxon>
        <taxon>Aspergillus subgen. Nidulantes</taxon>
    </lineage>
</organism>
<evidence type="ECO:0000313" key="3">
    <source>
        <dbReference type="Proteomes" id="UP001610563"/>
    </source>
</evidence>
<comment type="caution">
    <text evidence="2">The sequence shown here is derived from an EMBL/GenBank/DDBJ whole genome shotgun (WGS) entry which is preliminary data.</text>
</comment>
<dbReference type="Proteomes" id="UP001610563">
    <property type="component" value="Unassembled WGS sequence"/>
</dbReference>
<dbReference type="EMBL" id="JBFTWV010000017">
    <property type="protein sequence ID" value="KAL2797778.1"/>
    <property type="molecule type" value="Genomic_DNA"/>
</dbReference>
<sequence length="75" mass="8808">MVTTLVPANGLRPTAGLLILLSHGFGVILDWLVYPLPPLTLARLRVCIYLYLWYQKRRMEYLRLDRMSLQWHGHS</sequence>
<keyword evidence="3" id="KW-1185">Reference proteome</keyword>
<keyword evidence="1" id="KW-1133">Transmembrane helix</keyword>